<evidence type="ECO:0000313" key="4">
    <source>
        <dbReference type="Proteomes" id="UP000054621"/>
    </source>
</evidence>
<name>A0A0W0YPY4_9GAMM</name>
<sequence length="189" mass="20761">MNLTPLFKKKSIPSTKSFDHIAIKLTLFKHKKEKGYILLLTMILLIMITVLALANISLNTTQIRIAANATDTEMSLEKTEGALNEAINKLLNGTYTAANFLQNNNGLYILDADNPPIWTTINWSDSASVINSFQGDTNSQASYIIEKLPSVSSPGQSMNKVTNVYRITARSVGANGAVIMLQNTLQIQQ</sequence>
<organism evidence="3 4">
    <name type="scientific">Legionella sainthelensi</name>
    <dbReference type="NCBI Taxonomy" id="28087"/>
    <lineage>
        <taxon>Bacteria</taxon>
        <taxon>Pseudomonadati</taxon>
        <taxon>Pseudomonadota</taxon>
        <taxon>Gammaproteobacteria</taxon>
        <taxon>Legionellales</taxon>
        <taxon>Legionellaceae</taxon>
        <taxon>Legionella</taxon>
    </lineage>
</organism>
<keyword evidence="1" id="KW-0472">Membrane</keyword>
<gene>
    <name evidence="3" type="ORF">Lsai_0738</name>
</gene>
<feature type="transmembrane region" description="Helical" evidence="1">
    <location>
        <begin position="36"/>
        <end position="58"/>
    </location>
</feature>
<dbReference type="InterPro" id="IPR025205">
    <property type="entry name" value="PilX/PilW_C"/>
</dbReference>
<comment type="caution">
    <text evidence="3">The sequence shown here is derived from an EMBL/GenBank/DDBJ whole genome shotgun (WGS) entry which is preliminary data.</text>
</comment>
<evidence type="ECO:0000256" key="1">
    <source>
        <dbReference type="SAM" id="Phobius"/>
    </source>
</evidence>
<accession>A0A0W0YPY4</accession>
<dbReference type="Proteomes" id="UP000054621">
    <property type="component" value="Unassembled WGS sequence"/>
</dbReference>
<keyword evidence="1" id="KW-1133">Transmembrane helix</keyword>
<evidence type="ECO:0000313" key="3">
    <source>
        <dbReference type="EMBL" id="KTD58938.1"/>
    </source>
</evidence>
<dbReference type="PATRIC" id="fig|28087.4.peg.786"/>
<dbReference type="STRING" id="28087.Lsai_0738"/>
<feature type="domain" description="PilX/PilW C-terminal" evidence="2">
    <location>
        <begin position="106"/>
        <end position="186"/>
    </location>
</feature>
<dbReference type="Pfam" id="PF13681">
    <property type="entry name" value="PilX"/>
    <property type="match status" value="1"/>
</dbReference>
<keyword evidence="1" id="KW-0812">Transmembrane</keyword>
<proteinExistence type="predicted"/>
<protein>
    <submittedName>
        <fullName evidence="3">Tfp pilus assembly protein PilX</fullName>
    </submittedName>
</protein>
<evidence type="ECO:0000259" key="2">
    <source>
        <dbReference type="Pfam" id="PF13681"/>
    </source>
</evidence>
<reference evidence="3 4" key="1">
    <citation type="submission" date="2015-11" db="EMBL/GenBank/DDBJ databases">
        <title>Genomic analysis of 38 Legionella species identifies large and diverse effector repertoires.</title>
        <authorList>
            <person name="Burstein D."/>
            <person name="Amaro F."/>
            <person name="Zusman T."/>
            <person name="Lifshitz Z."/>
            <person name="Cohen O."/>
            <person name="Gilbert J.A."/>
            <person name="Pupko T."/>
            <person name="Shuman H.A."/>
            <person name="Segal G."/>
        </authorList>
    </citation>
    <scope>NUCLEOTIDE SEQUENCE [LARGE SCALE GENOMIC DNA]</scope>
    <source>
        <strain evidence="3 4">Mt.St.Helens-4</strain>
    </source>
</reference>
<dbReference type="OrthoDB" id="5653538at2"/>
<dbReference type="EMBL" id="LNYV01000011">
    <property type="protein sequence ID" value="KTD58938.1"/>
    <property type="molecule type" value="Genomic_DNA"/>
</dbReference>
<dbReference type="AlphaFoldDB" id="A0A0W0YPY4"/>
<dbReference type="eggNOG" id="COG4726">
    <property type="taxonomic scope" value="Bacteria"/>
</dbReference>